<feature type="binding site" evidence="9">
    <location>
        <position position="217"/>
    </location>
    <ligand>
        <name>dimethylallyl diphosphate</name>
        <dbReference type="ChEBI" id="CHEBI:57623"/>
    </ligand>
</feature>
<dbReference type="GO" id="GO:0051745">
    <property type="term" value="F:4-hydroxy-3-methylbut-2-enyl diphosphate reductase activity"/>
    <property type="evidence" value="ECO:0007669"/>
    <property type="project" value="UniProtKB-EC"/>
</dbReference>
<dbReference type="PANTHER" id="PTHR30426">
    <property type="entry name" value="4-HYDROXY-3-METHYLBUT-2-ENYL DIPHOSPHATE REDUCTASE"/>
    <property type="match status" value="1"/>
</dbReference>
<feature type="binding site" evidence="9">
    <location>
        <position position="217"/>
    </location>
    <ligand>
        <name>(2E)-4-hydroxy-3-methylbut-2-enyl diphosphate</name>
        <dbReference type="ChEBI" id="CHEBI:128753"/>
    </ligand>
</feature>
<proteinExistence type="inferred from homology"/>
<feature type="binding site" evidence="9">
    <location>
        <position position="41"/>
    </location>
    <ligand>
        <name>(2E)-4-hydroxy-3-methylbut-2-enyl diphosphate</name>
        <dbReference type="ChEBI" id="CHEBI:128753"/>
    </ligand>
</feature>
<reference evidence="11 12" key="1">
    <citation type="submission" date="2022-11" db="EMBL/GenBank/DDBJ databases">
        <title>Desulfobotulus tamanensis H1 sp. nov. - anaerobic, alkaliphilic, sulphate reducing bacterium isolated from terrestrial mud volcano.</title>
        <authorList>
            <person name="Frolova A."/>
            <person name="Merkel A.Y."/>
            <person name="Slobodkin A.I."/>
        </authorList>
    </citation>
    <scope>NUCLEOTIDE SEQUENCE [LARGE SCALE GENOMIC DNA]</scope>
    <source>
        <strain evidence="11 12">H1</strain>
    </source>
</reference>
<comment type="caution">
    <text evidence="11">The sequence shown here is derived from an EMBL/GenBank/DDBJ whole genome shotgun (WGS) entry which is preliminary data.</text>
</comment>
<evidence type="ECO:0000256" key="10">
    <source>
        <dbReference type="SAM" id="Phobius"/>
    </source>
</evidence>
<dbReference type="RefSeq" id="WP_265423712.1">
    <property type="nucleotide sequence ID" value="NZ_JAPFPW010000002.1"/>
</dbReference>
<sequence>MHIQIAKTAGFCMGVRRAVDMAIDAANKNEGPICTYGPLIHNPQVLDILKEKGIPTLSHIPEKGEGTVIIRAHGIPPATRQQLTEAGFHVMDATCPRVIRVQTIIRKHAESGHHVIIAGDEDHPEVVGLLGYGGDRGHVINTVQQLEALPIFEKAILVAQTTQNTMFYETIHQWALHNAPHYKMFNTICDSTEKRQTETMALAKGVDLVIVVGGKNSGNTQRLAEVATEAGATSLHIESARELDTSILTGKNSIGITAGASTPNWILRQVVSTLEKKSMENSRNRAHGWIKRIQLFLLSSNIYLAMGAAAVSYAASMLQGFPHEMRYSFIAAAYILSMQIFNNLTGIPSDRYNNPERASLYEKGRLFFFILASTAGLAGLYAAFQSGLLPFFLLFFMSLAGSLYNTPLLPPSLSPGGIRSLKDIPGSKTILIAIAWGVLCVILPSVGIRGVLDFASLGAFVFITILVFVRTAFFDILAIQGDRIVGKETLPILLGEQASHRLLTRMLTAIFVGIFLLTPTPLFPCNAFILALPPFVLIWMLRAEAKGRITADTRLAFHIESLLIFTGILAAIGLQLG</sequence>
<protein>
    <recommendedName>
        <fullName evidence="9">4-hydroxy-3-methylbut-2-enyl diphosphate reductase</fullName>
        <shortName evidence="9">HMBPP reductase</shortName>
        <ecNumber evidence="9">1.17.7.4</ecNumber>
    </recommendedName>
</protein>
<keyword evidence="4 9" id="KW-0479">Metal-binding</keyword>
<keyword evidence="5 10" id="KW-1133">Transmembrane helix</keyword>
<evidence type="ECO:0000256" key="5">
    <source>
        <dbReference type="ARBA" id="ARBA00022989"/>
    </source>
</evidence>
<keyword evidence="8 10" id="KW-0472">Membrane</keyword>
<feature type="transmembrane region" description="Helical" evidence="10">
    <location>
        <begin position="454"/>
        <end position="481"/>
    </location>
</feature>
<comment type="catalytic activity">
    <reaction evidence="9">
        <text>isopentenyl diphosphate + 2 oxidized [2Fe-2S]-[ferredoxin] + H2O = (2E)-4-hydroxy-3-methylbut-2-enyl diphosphate + 2 reduced [2Fe-2S]-[ferredoxin] + 2 H(+)</text>
        <dbReference type="Rhea" id="RHEA:24488"/>
        <dbReference type="Rhea" id="RHEA-COMP:10000"/>
        <dbReference type="Rhea" id="RHEA-COMP:10001"/>
        <dbReference type="ChEBI" id="CHEBI:15377"/>
        <dbReference type="ChEBI" id="CHEBI:15378"/>
        <dbReference type="ChEBI" id="CHEBI:33737"/>
        <dbReference type="ChEBI" id="CHEBI:33738"/>
        <dbReference type="ChEBI" id="CHEBI:128753"/>
        <dbReference type="ChEBI" id="CHEBI:128769"/>
        <dbReference type="EC" id="1.17.7.4"/>
    </reaction>
</comment>
<feature type="binding site" evidence="9">
    <location>
        <position position="123"/>
    </location>
    <ligand>
        <name>(2E)-4-hydroxy-3-methylbut-2-enyl diphosphate</name>
        <dbReference type="ChEBI" id="CHEBI:128753"/>
    </ligand>
</feature>
<feature type="transmembrane region" description="Helical" evidence="10">
    <location>
        <begin position="295"/>
        <end position="315"/>
    </location>
</feature>
<accession>A0ABT3N6R2</accession>
<keyword evidence="2 9" id="KW-0004">4Fe-4S</keyword>
<evidence type="ECO:0000313" key="12">
    <source>
        <dbReference type="Proteomes" id="UP001209681"/>
    </source>
</evidence>
<evidence type="ECO:0000256" key="2">
    <source>
        <dbReference type="ARBA" id="ARBA00022485"/>
    </source>
</evidence>
<evidence type="ECO:0000313" key="11">
    <source>
        <dbReference type="EMBL" id="MCW7752851.1"/>
    </source>
</evidence>
<feature type="binding site" evidence="9">
    <location>
        <position position="12"/>
    </location>
    <ligand>
        <name>[4Fe-4S] cluster</name>
        <dbReference type="ChEBI" id="CHEBI:49883"/>
    </ligand>
</feature>
<comment type="subcellular location">
    <subcellularLocation>
        <location evidence="1">Membrane</location>
        <topology evidence="1">Multi-pass membrane protein</topology>
    </subcellularLocation>
</comment>
<dbReference type="Pfam" id="PF02401">
    <property type="entry name" value="LYTB"/>
    <property type="match status" value="1"/>
</dbReference>
<feature type="binding site" evidence="9">
    <location>
        <position position="261"/>
    </location>
    <ligand>
        <name>isopentenyl diphosphate</name>
        <dbReference type="ChEBI" id="CHEBI:128769"/>
    </ligand>
</feature>
<feature type="binding site" evidence="9">
    <location>
        <position position="73"/>
    </location>
    <ligand>
        <name>(2E)-4-hydroxy-3-methylbut-2-enyl diphosphate</name>
        <dbReference type="ChEBI" id="CHEBI:128753"/>
    </ligand>
</feature>
<evidence type="ECO:0000256" key="3">
    <source>
        <dbReference type="ARBA" id="ARBA00022692"/>
    </source>
</evidence>
<dbReference type="EC" id="1.17.7.4" evidence="9"/>
<evidence type="ECO:0000256" key="9">
    <source>
        <dbReference type="HAMAP-Rule" id="MF_00191"/>
    </source>
</evidence>
<feature type="transmembrane region" description="Helical" evidence="10">
    <location>
        <begin position="430"/>
        <end position="448"/>
    </location>
</feature>
<gene>
    <name evidence="9 11" type="primary">ispH</name>
    <name evidence="11" type="ORF">OOT00_02510</name>
</gene>
<keyword evidence="12" id="KW-1185">Reference proteome</keyword>
<comment type="cofactor">
    <cofactor evidence="9">
        <name>[4Fe-4S] cluster</name>
        <dbReference type="ChEBI" id="CHEBI:49883"/>
    </cofactor>
    <text evidence="9">Binds 1 [4Fe-4S] cluster per subunit.</text>
</comment>
<comment type="pathway">
    <text evidence="9">Isoprenoid biosynthesis; isopentenyl diphosphate biosynthesis via DXP pathway; isopentenyl diphosphate from 1-deoxy-D-xylulose 5-phosphate: step 6/6.</text>
</comment>
<dbReference type="HAMAP" id="MF_00191">
    <property type="entry name" value="IspH"/>
    <property type="match status" value="1"/>
</dbReference>
<evidence type="ECO:0000256" key="7">
    <source>
        <dbReference type="ARBA" id="ARBA00023014"/>
    </source>
</evidence>
<dbReference type="CDD" id="cd13967">
    <property type="entry name" value="PT_UbiA_5"/>
    <property type="match status" value="1"/>
</dbReference>
<dbReference type="CDD" id="cd13944">
    <property type="entry name" value="lytB_ispH"/>
    <property type="match status" value="1"/>
</dbReference>
<evidence type="ECO:0000256" key="8">
    <source>
        <dbReference type="ARBA" id="ARBA00023136"/>
    </source>
</evidence>
<dbReference type="NCBIfam" id="TIGR00216">
    <property type="entry name" value="ispH_lytB"/>
    <property type="match status" value="1"/>
</dbReference>
<dbReference type="InterPro" id="IPR000537">
    <property type="entry name" value="UbiA_prenyltransferase"/>
</dbReference>
<feature type="binding site" evidence="9">
    <location>
        <position position="161"/>
    </location>
    <ligand>
        <name>(2E)-4-hydroxy-3-methylbut-2-enyl diphosphate</name>
        <dbReference type="ChEBI" id="CHEBI:128753"/>
    </ligand>
</feature>
<evidence type="ECO:0000256" key="1">
    <source>
        <dbReference type="ARBA" id="ARBA00004141"/>
    </source>
</evidence>
<keyword evidence="9" id="KW-0414">Isoprene biosynthesis</keyword>
<feature type="binding site" evidence="9">
    <location>
        <position position="73"/>
    </location>
    <ligand>
        <name>dimethylallyl diphosphate</name>
        <dbReference type="ChEBI" id="CHEBI:57623"/>
    </ligand>
</feature>
<keyword evidence="7 9" id="KW-0411">Iron-sulfur</keyword>
<dbReference type="PANTHER" id="PTHR30426:SF0">
    <property type="entry name" value="4-HYDROXY-3-METHYLBUT-2-ENYL DIPHOSPHATE REDUCTASE"/>
    <property type="match status" value="1"/>
</dbReference>
<comment type="function">
    <text evidence="9">Catalyzes the conversion of 1-hydroxy-2-methyl-2-(E)-butenyl 4-diphosphate (HMBPP) into a mixture of isopentenyl diphosphate (IPP) and dimethylallyl diphosphate (DMAPP). Acts in the terminal step of the DOXP/MEP pathway for isoprenoid precursor biosynthesis.</text>
</comment>
<feature type="binding site" evidence="9">
    <location>
        <position position="189"/>
    </location>
    <ligand>
        <name>[4Fe-4S] cluster</name>
        <dbReference type="ChEBI" id="CHEBI:49883"/>
    </ligand>
</feature>
<feature type="binding site" evidence="9">
    <location>
        <position position="217"/>
    </location>
    <ligand>
        <name>isopentenyl diphosphate</name>
        <dbReference type="ChEBI" id="CHEBI:128769"/>
    </ligand>
</feature>
<dbReference type="Proteomes" id="UP001209681">
    <property type="component" value="Unassembled WGS sequence"/>
</dbReference>
<feature type="binding site" evidence="9">
    <location>
        <position position="95"/>
    </location>
    <ligand>
        <name>[4Fe-4S] cluster</name>
        <dbReference type="ChEBI" id="CHEBI:49883"/>
    </ligand>
</feature>
<feature type="active site" description="Proton donor" evidence="9">
    <location>
        <position position="125"/>
    </location>
</feature>
<dbReference type="Pfam" id="PF01040">
    <property type="entry name" value="UbiA"/>
    <property type="match status" value="1"/>
</dbReference>
<dbReference type="InterPro" id="IPR003451">
    <property type="entry name" value="LytB/IspH"/>
</dbReference>
<feature type="binding site" evidence="9">
    <location>
        <position position="123"/>
    </location>
    <ligand>
        <name>isopentenyl diphosphate</name>
        <dbReference type="ChEBI" id="CHEBI:128769"/>
    </ligand>
</feature>
<keyword evidence="3 10" id="KW-0812">Transmembrane</keyword>
<feature type="transmembrane region" description="Helical" evidence="10">
    <location>
        <begin position="502"/>
        <end position="520"/>
    </location>
</feature>
<comment type="pathway">
    <text evidence="9">Isoprenoid biosynthesis; dimethylallyl diphosphate biosynthesis; dimethylallyl diphosphate from (2E)-4-hydroxy-3-methylbutenyl diphosphate: step 1/1.</text>
</comment>
<keyword evidence="9 11" id="KW-0560">Oxidoreductase</keyword>
<comment type="catalytic activity">
    <reaction evidence="9">
        <text>dimethylallyl diphosphate + 2 oxidized [2Fe-2S]-[ferredoxin] + H2O = (2E)-4-hydroxy-3-methylbut-2-enyl diphosphate + 2 reduced [2Fe-2S]-[ferredoxin] + 2 H(+)</text>
        <dbReference type="Rhea" id="RHEA:24825"/>
        <dbReference type="Rhea" id="RHEA-COMP:10000"/>
        <dbReference type="Rhea" id="RHEA-COMP:10001"/>
        <dbReference type="ChEBI" id="CHEBI:15377"/>
        <dbReference type="ChEBI" id="CHEBI:15378"/>
        <dbReference type="ChEBI" id="CHEBI:33737"/>
        <dbReference type="ChEBI" id="CHEBI:33738"/>
        <dbReference type="ChEBI" id="CHEBI:57623"/>
        <dbReference type="ChEBI" id="CHEBI:128753"/>
        <dbReference type="EC" id="1.17.7.4"/>
    </reaction>
</comment>
<dbReference type="NCBIfam" id="NF002187">
    <property type="entry name" value="PRK01045.1-1"/>
    <property type="match status" value="1"/>
</dbReference>
<feature type="binding site" evidence="9">
    <location>
        <position position="219"/>
    </location>
    <ligand>
        <name>(2E)-4-hydroxy-3-methylbut-2-enyl diphosphate</name>
        <dbReference type="ChEBI" id="CHEBI:128753"/>
    </ligand>
</feature>
<feature type="binding site" evidence="9">
    <location>
        <position position="261"/>
    </location>
    <ligand>
        <name>dimethylallyl diphosphate</name>
        <dbReference type="ChEBI" id="CHEBI:57623"/>
    </ligand>
</feature>
<feature type="binding site" evidence="9">
    <location>
        <position position="41"/>
    </location>
    <ligand>
        <name>isopentenyl diphosphate</name>
        <dbReference type="ChEBI" id="CHEBI:128769"/>
    </ligand>
</feature>
<feature type="transmembrane region" description="Helical" evidence="10">
    <location>
        <begin position="555"/>
        <end position="576"/>
    </location>
</feature>
<keyword evidence="6 9" id="KW-0408">Iron</keyword>
<feature type="binding site" evidence="9">
    <location>
        <position position="123"/>
    </location>
    <ligand>
        <name>dimethylallyl diphosphate</name>
        <dbReference type="ChEBI" id="CHEBI:57623"/>
    </ligand>
</feature>
<comment type="caution">
    <text evidence="9">Lacks conserved residue(s) required for the propagation of feature annotation.</text>
</comment>
<feature type="binding site" evidence="9">
    <location>
        <position position="219"/>
    </location>
    <ligand>
        <name>dimethylallyl diphosphate</name>
        <dbReference type="ChEBI" id="CHEBI:57623"/>
    </ligand>
</feature>
<organism evidence="11 12">
    <name type="scientific">Desulfobotulus pelophilus</name>
    <dbReference type="NCBI Taxonomy" id="2823377"/>
    <lineage>
        <taxon>Bacteria</taxon>
        <taxon>Pseudomonadati</taxon>
        <taxon>Thermodesulfobacteriota</taxon>
        <taxon>Desulfobacteria</taxon>
        <taxon>Desulfobacterales</taxon>
        <taxon>Desulfobacteraceae</taxon>
        <taxon>Desulfobotulus</taxon>
    </lineage>
</organism>
<comment type="similarity">
    <text evidence="9">Belongs to the IspH family.</text>
</comment>
<name>A0ABT3N6R2_9BACT</name>
<dbReference type="Gene3D" id="3.40.50.11270">
    <property type="match status" value="1"/>
</dbReference>
<evidence type="ECO:0000256" key="4">
    <source>
        <dbReference type="ARBA" id="ARBA00022723"/>
    </source>
</evidence>
<feature type="transmembrane region" description="Helical" evidence="10">
    <location>
        <begin position="366"/>
        <end position="384"/>
    </location>
</feature>
<feature type="binding site" evidence="9">
    <location>
        <position position="73"/>
    </location>
    <ligand>
        <name>isopentenyl diphosphate</name>
        <dbReference type="ChEBI" id="CHEBI:128769"/>
    </ligand>
</feature>
<feature type="binding site" evidence="9">
    <location>
        <position position="41"/>
    </location>
    <ligand>
        <name>dimethylallyl diphosphate</name>
        <dbReference type="ChEBI" id="CHEBI:57623"/>
    </ligand>
</feature>
<feature type="binding site" evidence="9">
    <location>
        <position position="261"/>
    </location>
    <ligand>
        <name>(2E)-4-hydroxy-3-methylbut-2-enyl diphosphate</name>
        <dbReference type="ChEBI" id="CHEBI:128753"/>
    </ligand>
</feature>
<dbReference type="EMBL" id="JAPFPW010000002">
    <property type="protein sequence ID" value="MCW7752851.1"/>
    <property type="molecule type" value="Genomic_DNA"/>
</dbReference>
<dbReference type="Gene3D" id="3.40.1010.20">
    <property type="entry name" value="4-hydroxy-3-methylbut-2-enyl diphosphate reductase, catalytic domain"/>
    <property type="match status" value="2"/>
</dbReference>
<evidence type="ECO:0000256" key="6">
    <source>
        <dbReference type="ARBA" id="ARBA00023004"/>
    </source>
</evidence>
<feature type="transmembrane region" description="Helical" evidence="10">
    <location>
        <begin position="327"/>
        <end position="345"/>
    </location>
</feature>
<feature type="binding site" evidence="9">
    <location>
        <position position="219"/>
    </location>
    <ligand>
        <name>isopentenyl diphosphate</name>
        <dbReference type="ChEBI" id="CHEBI:128769"/>
    </ligand>
</feature>